<evidence type="ECO:0000256" key="7">
    <source>
        <dbReference type="ARBA" id="ARBA00022792"/>
    </source>
</evidence>
<keyword evidence="17" id="KW-0249">Electron transport</keyword>
<evidence type="ECO:0000256" key="5">
    <source>
        <dbReference type="ARBA" id="ARBA00022714"/>
    </source>
</evidence>
<evidence type="ECO:0000259" key="19">
    <source>
        <dbReference type="PROSITE" id="PS51296"/>
    </source>
</evidence>
<dbReference type="GO" id="GO:0005743">
    <property type="term" value="C:mitochondrial inner membrane"/>
    <property type="evidence" value="ECO:0007669"/>
    <property type="project" value="UniProtKB-SubCell"/>
</dbReference>
<evidence type="ECO:0000256" key="4">
    <source>
        <dbReference type="ARBA" id="ARBA00022692"/>
    </source>
</evidence>
<proteinExistence type="inferred from homology"/>
<evidence type="ECO:0000256" key="11">
    <source>
        <dbReference type="ARBA" id="ARBA00023004"/>
    </source>
</evidence>
<dbReference type="Proteomes" id="UP000515151">
    <property type="component" value="Chromosome 3"/>
</dbReference>
<reference evidence="21" key="1">
    <citation type="journal article" date="2017" name="Plant J.">
        <title>The pomegranate (Punica granatum L.) genome and the genomics of punicalagin biosynthesis.</title>
        <authorList>
            <person name="Qin G."/>
            <person name="Xu C."/>
            <person name="Ming R."/>
            <person name="Tang H."/>
            <person name="Guyot R."/>
            <person name="Kramer E.M."/>
            <person name="Hu Y."/>
            <person name="Yi X."/>
            <person name="Qi Y."/>
            <person name="Xu X."/>
            <person name="Gao Z."/>
            <person name="Pan H."/>
            <person name="Jian J."/>
            <person name="Tian Y."/>
            <person name="Yue Z."/>
            <person name="Xu Y."/>
        </authorList>
    </citation>
    <scope>NUCLEOTIDE SEQUENCE [LARGE SCALE GENOMIC DNA]</scope>
    <source>
        <strain evidence="21">cv. Dabenzi</strain>
    </source>
</reference>
<dbReference type="OrthoDB" id="1637982at2759"/>
<name>A0A218XYF0_PUNGR</name>
<comment type="miscellaneous">
    <text evidence="17">The Rieske protein is a high potential 2Fe-2S protein.</text>
</comment>
<reference evidence="22" key="3">
    <citation type="journal article" date="2020" name="Plant Biotechnol. J.">
        <title>The pomegranate (Punica granatum L.) draft genome dissects genetic divergence between soft- and hard-seeded cultivars.</title>
        <authorList>
            <person name="Luo X."/>
            <person name="Li H."/>
            <person name="Wu Z."/>
            <person name="Yao W."/>
            <person name="Zhao P."/>
            <person name="Cao D."/>
            <person name="Yu H."/>
            <person name="Li K."/>
            <person name="Poudel K."/>
            <person name="Zhao D."/>
            <person name="Zhang F."/>
            <person name="Xia X."/>
            <person name="Chen L."/>
            <person name="Wang Q."/>
            <person name="Jing D."/>
            <person name="Cao S."/>
        </authorList>
    </citation>
    <scope>NUCLEOTIDE SEQUENCE [LARGE SCALE GENOMIC DNA]</scope>
</reference>
<keyword evidence="4" id="KW-0812">Transmembrane</keyword>
<keyword evidence="17" id="KW-0813">Transport</keyword>
<evidence type="ECO:0000256" key="10">
    <source>
        <dbReference type="ARBA" id="ARBA00022989"/>
    </source>
</evidence>
<evidence type="ECO:0000256" key="18">
    <source>
        <dbReference type="RuleBase" id="RU004495"/>
    </source>
</evidence>
<dbReference type="InterPro" id="IPR036922">
    <property type="entry name" value="Rieske_2Fe-2S_sf"/>
</dbReference>
<evidence type="ECO:0000256" key="12">
    <source>
        <dbReference type="ARBA" id="ARBA00023014"/>
    </source>
</evidence>
<dbReference type="InterPro" id="IPR014349">
    <property type="entry name" value="Rieske_Fe-S_prot"/>
</dbReference>
<evidence type="ECO:0000256" key="17">
    <source>
        <dbReference type="RuleBase" id="RU004494"/>
    </source>
</evidence>
<dbReference type="GO" id="GO:0046872">
    <property type="term" value="F:metal ion binding"/>
    <property type="evidence" value="ECO:0007669"/>
    <property type="project" value="UniProtKB-KW"/>
</dbReference>
<keyword evidence="10" id="KW-1133">Transmembrane helix</keyword>
<protein>
    <recommendedName>
        <fullName evidence="17">Cytochrome b-c1 complex subunit Rieske, mitochondrial</fullName>
        <ecNumber evidence="17">7.1.1.8</ecNumber>
    </recommendedName>
</protein>
<feature type="domain" description="Rieske" evidence="19">
    <location>
        <begin position="184"/>
        <end position="272"/>
    </location>
</feature>
<dbReference type="AlphaFoldDB" id="A0A218XYF0"/>
<comment type="cofactor">
    <cofactor evidence="17">
        <name>[2Fe-2S] cluster</name>
        <dbReference type="ChEBI" id="CHEBI:190135"/>
    </cofactor>
    <text evidence="17">Binds 1 [2Fe-2S] cluster per subunit.</text>
</comment>
<comment type="catalytic activity">
    <reaction evidence="16 17">
        <text>a quinol + 2 Fe(III)-[cytochrome c](out) = a quinone + 2 Fe(II)-[cytochrome c](out) + 2 H(+)(out)</text>
        <dbReference type="Rhea" id="RHEA:11484"/>
        <dbReference type="Rhea" id="RHEA-COMP:10350"/>
        <dbReference type="Rhea" id="RHEA-COMP:14399"/>
        <dbReference type="ChEBI" id="CHEBI:15378"/>
        <dbReference type="ChEBI" id="CHEBI:24646"/>
        <dbReference type="ChEBI" id="CHEBI:29033"/>
        <dbReference type="ChEBI" id="CHEBI:29034"/>
        <dbReference type="ChEBI" id="CHEBI:132124"/>
        <dbReference type="EC" id="7.1.1.8"/>
    </reaction>
</comment>
<reference evidence="23" key="4">
    <citation type="submission" date="2025-04" db="UniProtKB">
        <authorList>
            <consortium name="RefSeq"/>
        </authorList>
    </citation>
    <scope>IDENTIFICATION</scope>
    <source>
        <tissue evidence="23">Leaf</tissue>
    </source>
</reference>
<keyword evidence="9" id="KW-1278">Translocase</keyword>
<dbReference type="Proteomes" id="UP000197138">
    <property type="component" value="Unassembled WGS sequence"/>
</dbReference>
<dbReference type="InterPro" id="IPR006317">
    <property type="entry name" value="Ubiquinol_cyt_c_Rdtase_Fe-S-su"/>
</dbReference>
<dbReference type="PANTHER" id="PTHR10134">
    <property type="entry name" value="CYTOCHROME B-C1 COMPLEX SUBUNIT RIESKE, MITOCHONDRIAL"/>
    <property type="match status" value="1"/>
</dbReference>
<keyword evidence="3 18" id="KW-0679">Respiratory chain</keyword>
<evidence type="ECO:0000313" key="20">
    <source>
        <dbReference type="EMBL" id="OWM89818.1"/>
    </source>
</evidence>
<dbReference type="GO" id="GO:0051537">
    <property type="term" value="F:2 iron, 2 sulfur cluster binding"/>
    <property type="evidence" value="ECO:0007669"/>
    <property type="project" value="UniProtKB-KW"/>
</dbReference>
<dbReference type="InterPro" id="IPR005805">
    <property type="entry name" value="Rieske_Fe-S_prot_C"/>
</dbReference>
<accession>A0A218XYF0</accession>
<dbReference type="InterPro" id="IPR004192">
    <property type="entry name" value="Rieske_TM"/>
</dbReference>
<evidence type="ECO:0000256" key="8">
    <source>
        <dbReference type="ARBA" id="ARBA00022946"/>
    </source>
</evidence>
<gene>
    <name evidence="23" type="primary">LOC116201489</name>
    <name evidence="20" type="ORF">CDL15_Pgr024567</name>
</gene>
<dbReference type="SUPFAM" id="SSF81502">
    <property type="entry name" value="ISP transmembrane anchor"/>
    <property type="match status" value="1"/>
</dbReference>
<dbReference type="RefSeq" id="XP_031388599.1">
    <property type="nucleotide sequence ID" value="XM_031532739.1"/>
</dbReference>
<keyword evidence="13 18" id="KW-0496">Mitochondrion</keyword>
<keyword evidence="5" id="KW-0001">2Fe-2S</keyword>
<evidence type="ECO:0000256" key="16">
    <source>
        <dbReference type="ARBA" id="ARBA00029351"/>
    </source>
</evidence>
<evidence type="ECO:0000256" key="15">
    <source>
        <dbReference type="ARBA" id="ARBA00023157"/>
    </source>
</evidence>
<evidence type="ECO:0000313" key="21">
    <source>
        <dbReference type="Proteomes" id="UP000197138"/>
    </source>
</evidence>
<evidence type="ECO:0000256" key="2">
    <source>
        <dbReference type="ARBA" id="ARBA00010651"/>
    </source>
</evidence>
<dbReference type="Gene3D" id="2.102.10.10">
    <property type="entry name" value="Rieske [2Fe-2S] iron-sulphur domain"/>
    <property type="match status" value="1"/>
</dbReference>
<keyword evidence="22" id="KW-1185">Reference proteome</keyword>
<dbReference type="FunFam" id="2.102.10.10:FF:000001">
    <property type="entry name" value="Cytochrome b-c1 complex subunit Rieske, mitochondrial"/>
    <property type="match status" value="1"/>
</dbReference>
<keyword evidence="11" id="KW-0408">Iron</keyword>
<dbReference type="GeneID" id="116201489"/>
<dbReference type="EMBL" id="MTKT01000666">
    <property type="protein sequence ID" value="OWM89818.1"/>
    <property type="molecule type" value="Genomic_DNA"/>
</dbReference>
<dbReference type="PROSITE" id="PS51296">
    <property type="entry name" value="RIESKE"/>
    <property type="match status" value="1"/>
</dbReference>
<reference evidence="20" key="2">
    <citation type="submission" date="2017-06" db="EMBL/GenBank/DDBJ databases">
        <title>The pomegranate genome and the genomics of punicalagin biosynthesis.</title>
        <authorList>
            <person name="Xu C."/>
        </authorList>
    </citation>
    <scope>NUCLEOTIDE SEQUENCE [LARGE SCALE GENOMIC DNA]</scope>
    <source>
        <tissue evidence="20">Fresh leaf</tissue>
    </source>
</reference>
<keyword evidence="8" id="KW-0809">Transit peptide</keyword>
<keyword evidence="14" id="KW-0472">Membrane</keyword>
<dbReference type="InterPro" id="IPR017941">
    <property type="entry name" value="Rieske_2Fe-2S"/>
</dbReference>
<evidence type="ECO:0000256" key="13">
    <source>
        <dbReference type="ARBA" id="ARBA00023128"/>
    </source>
</evidence>
<dbReference type="NCBIfam" id="TIGR01416">
    <property type="entry name" value="Rieske_proteo"/>
    <property type="match status" value="1"/>
</dbReference>
<dbReference type="GO" id="GO:0008121">
    <property type="term" value="F:quinol-cytochrome-c reductase activity"/>
    <property type="evidence" value="ECO:0007669"/>
    <property type="project" value="UniProtKB-EC"/>
</dbReference>
<evidence type="ECO:0000256" key="3">
    <source>
        <dbReference type="ARBA" id="ARBA00022660"/>
    </source>
</evidence>
<dbReference type="SUPFAM" id="SSF50022">
    <property type="entry name" value="ISP domain"/>
    <property type="match status" value="1"/>
</dbReference>
<comment type="subcellular location">
    <subcellularLocation>
        <location evidence="1">Mitochondrion inner membrane</location>
        <topology evidence="1">Single-pass membrane protein</topology>
    </subcellularLocation>
</comment>
<evidence type="ECO:0000256" key="1">
    <source>
        <dbReference type="ARBA" id="ARBA00004434"/>
    </source>
</evidence>
<keyword evidence="15" id="KW-1015">Disulfide bond</keyword>
<dbReference type="EC" id="7.1.1.8" evidence="17"/>
<comment type="similarity">
    <text evidence="2">Belongs to the Rieske iron-sulfur protein family.</text>
</comment>
<keyword evidence="12" id="KW-0411">Iron-sulfur</keyword>
<dbReference type="Pfam" id="PF00355">
    <property type="entry name" value="Rieske"/>
    <property type="match status" value="1"/>
</dbReference>
<dbReference type="CDD" id="cd03470">
    <property type="entry name" value="Rieske_cytochrome_bc1"/>
    <property type="match status" value="1"/>
</dbReference>
<keyword evidence="6" id="KW-0479">Metal-binding</keyword>
<keyword evidence="7" id="KW-0999">Mitochondrion inner membrane</keyword>
<sequence>MLRIAGRRLSSLTFNSSRPISAAFASSRGHDLGSDISSSRSSSSTNALLYWNPELRFPIRGFSSEAIAPSHDIGLISDLPATVAAVKNPTSKIVYDEYNHERFPPGDPSKRAFAYFVLSGGRFVYASLVRLLILKLVLSMSASKDVLALASLEVDLSSIEPGTTVTVKWRGKPVFIRRRTEEDIKLANSVDLGLLRDPQEDAARVKNPEWLVVIGVCTHLGCIPLPNAGDFGGWFCPCHGSHYDISGRIRKGPAPYNLEVPTYSFLEENKLLVG</sequence>
<dbReference type="Pfam" id="PF02921">
    <property type="entry name" value="UCR_TM"/>
    <property type="match status" value="1"/>
</dbReference>
<organism evidence="20 21">
    <name type="scientific">Punica granatum</name>
    <name type="common">Pomegranate</name>
    <dbReference type="NCBI Taxonomy" id="22663"/>
    <lineage>
        <taxon>Eukaryota</taxon>
        <taxon>Viridiplantae</taxon>
        <taxon>Streptophyta</taxon>
        <taxon>Embryophyta</taxon>
        <taxon>Tracheophyta</taxon>
        <taxon>Spermatophyta</taxon>
        <taxon>Magnoliopsida</taxon>
        <taxon>eudicotyledons</taxon>
        <taxon>Gunneridae</taxon>
        <taxon>Pentapetalae</taxon>
        <taxon>rosids</taxon>
        <taxon>malvids</taxon>
        <taxon>Myrtales</taxon>
        <taxon>Lythraceae</taxon>
        <taxon>Punica</taxon>
    </lineage>
</organism>
<evidence type="ECO:0000256" key="14">
    <source>
        <dbReference type="ARBA" id="ARBA00023136"/>
    </source>
</evidence>
<evidence type="ECO:0000256" key="9">
    <source>
        <dbReference type="ARBA" id="ARBA00022967"/>
    </source>
</evidence>
<evidence type="ECO:0000313" key="22">
    <source>
        <dbReference type="Proteomes" id="UP000515151"/>
    </source>
</evidence>
<evidence type="ECO:0000256" key="6">
    <source>
        <dbReference type="ARBA" id="ARBA00022723"/>
    </source>
</evidence>
<evidence type="ECO:0000313" key="23">
    <source>
        <dbReference type="RefSeq" id="XP_031388599.1"/>
    </source>
</evidence>
<dbReference type="PRINTS" id="PR00162">
    <property type="entry name" value="RIESKE"/>
</dbReference>